<feature type="compositionally biased region" description="Basic and acidic residues" evidence="1">
    <location>
        <begin position="1049"/>
        <end position="1063"/>
    </location>
</feature>
<evidence type="ECO:0000256" key="2">
    <source>
        <dbReference type="SAM" id="Phobius"/>
    </source>
</evidence>
<protein>
    <submittedName>
        <fullName evidence="3">Uncharacterized protein</fullName>
    </submittedName>
</protein>
<organism evidence="3 4">
    <name type="scientific">Phytophthora nicotianae P1976</name>
    <dbReference type="NCBI Taxonomy" id="1317066"/>
    <lineage>
        <taxon>Eukaryota</taxon>
        <taxon>Sar</taxon>
        <taxon>Stramenopiles</taxon>
        <taxon>Oomycota</taxon>
        <taxon>Peronosporomycetes</taxon>
        <taxon>Peronosporales</taxon>
        <taxon>Peronosporaceae</taxon>
        <taxon>Phytophthora</taxon>
    </lineage>
</organism>
<feature type="transmembrane region" description="Helical" evidence="2">
    <location>
        <begin position="1012"/>
        <end position="1036"/>
    </location>
</feature>
<reference evidence="3 4" key="1">
    <citation type="submission" date="2013-11" db="EMBL/GenBank/DDBJ databases">
        <title>The Genome Sequence of Phytophthora parasitica P1976.</title>
        <authorList>
            <consortium name="The Broad Institute Genomics Platform"/>
            <person name="Russ C."/>
            <person name="Tyler B."/>
            <person name="Panabieres F."/>
            <person name="Shan W."/>
            <person name="Tripathy S."/>
            <person name="Grunwald N."/>
            <person name="Machado M."/>
            <person name="Johnson C.S."/>
            <person name="Walker B."/>
            <person name="Young S."/>
            <person name="Zeng Q."/>
            <person name="Gargeya S."/>
            <person name="Fitzgerald M."/>
            <person name="Haas B."/>
            <person name="Abouelleil A."/>
            <person name="Allen A.W."/>
            <person name="Alvarado L."/>
            <person name="Arachchi H.M."/>
            <person name="Berlin A.M."/>
            <person name="Chapman S.B."/>
            <person name="Gainer-Dewar J."/>
            <person name="Goldberg J."/>
            <person name="Griggs A."/>
            <person name="Gujja S."/>
            <person name="Hansen M."/>
            <person name="Howarth C."/>
            <person name="Imamovic A."/>
            <person name="Ireland A."/>
            <person name="Larimer J."/>
            <person name="McCowan C."/>
            <person name="Murphy C."/>
            <person name="Pearson M."/>
            <person name="Poon T.W."/>
            <person name="Priest M."/>
            <person name="Roberts A."/>
            <person name="Saif S."/>
            <person name="Shea T."/>
            <person name="Sisk P."/>
            <person name="Sykes S."/>
            <person name="Wortman J."/>
            <person name="Nusbaum C."/>
            <person name="Birren B."/>
        </authorList>
    </citation>
    <scope>NUCLEOTIDE SEQUENCE [LARGE SCALE GENOMIC DNA]</scope>
    <source>
        <strain evidence="3 4">P1976</strain>
    </source>
</reference>
<keyword evidence="2" id="KW-0812">Transmembrane</keyword>
<dbReference type="OrthoDB" id="118190at2759"/>
<feature type="region of interest" description="Disordered" evidence="1">
    <location>
        <begin position="764"/>
        <end position="783"/>
    </location>
</feature>
<evidence type="ECO:0000313" key="4">
    <source>
        <dbReference type="Proteomes" id="UP000028582"/>
    </source>
</evidence>
<dbReference type="AlphaFoldDB" id="A0A080ZRJ8"/>
<sequence length="1081" mass="109305">MVYTSGGGLRFFVQAASVCVIGLSVIPTAQPLASNVDSGSGSVVEELVGDCEISDGDKAFGIQGVIDIACATGGLGCYNDHCRYCKVIDTLKSAHLESCESLGASFPSMAPLTVSTEACHVSSGDAAVGVGGMTDPSCLYGGIGCFNDHCRFCQSKPTPQSSHFLLCSWVENSSRSAESLEGSAGDAGLDRVLSSESTAATGTSSVCSMTASDGDVAVGINIITDVTCASGGSGCIDNICRFCKTKDTTQSAHFTACPAVATKTCTTPVSSGDAAVGINIVTDASCAQGGLGCIDSVCRFCRTTSTAQSSTFVDCALIGTQTPVTTTTPVVTTPAPTPAPTPVPTTATKQSCSETVSDGDAAVGIKIVTDSSCSSGGLGCIDQICRFCRVTTTAQSASFVDCATIAGTPTTAAPATTPAPTKTPALTTVAPTKMPAPTSAPSTTICTIIAAAGDVDAGINIVTDTTCASGGLGCIDNVCRFCRVSSSTQSSGYVDCAAITGTTTQTLPTSAPTPAPTPSTKVASPAIVFECSRTISSGDKAVGLDIASDIRCSEGGTGCLDEVCRFCKRFDTVQSQSYVDCSTIPSSDIGFDISFVPIPVVDSDAPTRMLAADSPSSLDASSRPDASDSSYEGSAASVCTMAVSSGDAAVGINIVTDTSCSSGGTGCIDTICRYCKTKDTDQSAHFSSCPSTTAAPLTTTKTCMTSVSDGDASVGINIITDTSCAIGGLGCIDSICRYCKTKSTDQSTHFGSCSDYSSTTSSPATSAPASTAPPATFAPAVTTSPTSTTTYSIPMDCYQTVSNGDKNLGLDIVTDMRCGDGGVGCVDSICRFCKRFETPQSHSYMNCSDIPASYTGADITFKPILQDDTMESSAAERIVGLHESEEFTAVETDGICANVSLADGQSAGGIGVVLDTVNCPEGLASGCIGSEGCRYCMRFPTNVSEYLEYCAIVNSTGVAYPLTGVSPSMGDGSTHSADAGTAGSLSAETGNSISAETRSSDAGAPTFVKSGIIQWIAVAAGCAGVVIVVALAGIGINRTIKNLAGRNARSSDNEKVSPEDENRTSVLVASNVGEPGIISDV</sequence>
<comment type="caution">
    <text evidence="3">The sequence shown here is derived from an EMBL/GenBank/DDBJ whole genome shotgun (WGS) entry which is preliminary data.</text>
</comment>
<feature type="region of interest" description="Disordered" evidence="1">
    <location>
        <begin position="328"/>
        <end position="351"/>
    </location>
</feature>
<accession>A0A080ZRJ8</accession>
<evidence type="ECO:0000256" key="1">
    <source>
        <dbReference type="SAM" id="MobiDB-lite"/>
    </source>
</evidence>
<feature type="compositionally biased region" description="Polar residues" evidence="1">
    <location>
        <begin position="983"/>
        <end position="997"/>
    </location>
</feature>
<name>A0A080ZRJ8_PHYNI</name>
<proteinExistence type="predicted"/>
<dbReference type="EMBL" id="ANJA01002568">
    <property type="protein sequence ID" value="ETO69259.1"/>
    <property type="molecule type" value="Genomic_DNA"/>
</dbReference>
<evidence type="ECO:0000313" key="3">
    <source>
        <dbReference type="EMBL" id="ETO69259.1"/>
    </source>
</evidence>
<dbReference type="Proteomes" id="UP000028582">
    <property type="component" value="Unassembled WGS sequence"/>
</dbReference>
<keyword evidence="2" id="KW-0472">Membrane</keyword>
<keyword evidence="2" id="KW-1133">Transmembrane helix</keyword>
<feature type="region of interest" description="Disordered" evidence="1">
    <location>
        <begin position="1047"/>
        <end position="1068"/>
    </location>
</feature>
<feature type="region of interest" description="Disordered" evidence="1">
    <location>
        <begin position="970"/>
        <end position="1002"/>
    </location>
</feature>
<gene>
    <name evidence="3" type="ORF">F444_14105</name>
</gene>